<gene>
    <name evidence="3" type="ORF">S01H1_56348</name>
</gene>
<dbReference type="GO" id="GO:0006013">
    <property type="term" value="P:mannose metabolic process"/>
    <property type="evidence" value="ECO:0007669"/>
    <property type="project" value="InterPro"/>
</dbReference>
<dbReference type="Gene3D" id="1.20.1270.50">
    <property type="entry name" value="Glycoside hydrolase family 38, central domain"/>
    <property type="match status" value="1"/>
</dbReference>
<evidence type="ECO:0000256" key="1">
    <source>
        <dbReference type="ARBA" id="ARBA00022801"/>
    </source>
</evidence>
<feature type="non-terminal residue" evidence="3">
    <location>
        <position position="1"/>
    </location>
</feature>
<dbReference type="AlphaFoldDB" id="X0VHJ2"/>
<dbReference type="InterPro" id="IPR015341">
    <property type="entry name" value="Glyco_hydro_38_cen"/>
</dbReference>
<dbReference type="Pfam" id="PF09261">
    <property type="entry name" value="Alpha-mann_mid"/>
    <property type="match status" value="1"/>
</dbReference>
<keyword evidence="1" id="KW-0378">Hydrolase</keyword>
<dbReference type="InterPro" id="IPR037094">
    <property type="entry name" value="Glyco_hydro_38_cen_sf"/>
</dbReference>
<dbReference type="GO" id="GO:0004559">
    <property type="term" value="F:alpha-mannosidase activity"/>
    <property type="evidence" value="ECO:0007669"/>
    <property type="project" value="InterPro"/>
</dbReference>
<dbReference type="FunFam" id="1.20.1270.50:FF:000004">
    <property type="entry name" value="alpha-mannosidase 2C1 isoform X1"/>
    <property type="match status" value="1"/>
</dbReference>
<feature type="domain" description="Glycoside hydrolase family 38 central" evidence="2">
    <location>
        <begin position="28"/>
        <end position="107"/>
    </location>
</feature>
<evidence type="ECO:0000313" key="3">
    <source>
        <dbReference type="EMBL" id="GAG17755.1"/>
    </source>
</evidence>
<reference evidence="3" key="1">
    <citation type="journal article" date="2014" name="Front. Microbiol.">
        <title>High frequency of phylogenetically diverse reductive dehalogenase-homologous genes in deep subseafloor sedimentary metagenomes.</title>
        <authorList>
            <person name="Kawai M."/>
            <person name="Futagami T."/>
            <person name="Toyoda A."/>
            <person name="Takaki Y."/>
            <person name="Nishi S."/>
            <person name="Hori S."/>
            <person name="Arai W."/>
            <person name="Tsubouchi T."/>
            <person name="Morono Y."/>
            <person name="Uchiyama I."/>
            <person name="Ito T."/>
            <person name="Fujiyama A."/>
            <person name="Inagaki F."/>
            <person name="Takami H."/>
        </authorList>
    </citation>
    <scope>NUCLEOTIDE SEQUENCE</scope>
    <source>
        <strain evidence="3">Expedition CK06-06</strain>
    </source>
</reference>
<evidence type="ECO:0000259" key="2">
    <source>
        <dbReference type="SMART" id="SM00872"/>
    </source>
</evidence>
<organism evidence="3">
    <name type="scientific">marine sediment metagenome</name>
    <dbReference type="NCBI Taxonomy" id="412755"/>
    <lineage>
        <taxon>unclassified sequences</taxon>
        <taxon>metagenomes</taxon>
        <taxon>ecological metagenomes</taxon>
    </lineage>
</organism>
<dbReference type="PANTHER" id="PTHR46017">
    <property type="entry name" value="ALPHA-MANNOSIDASE 2C1"/>
    <property type="match status" value="1"/>
</dbReference>
<protein>
    <recommendedName>
        <fullName evidence="2">Glycoside hydrolase family 38 central domain-containing protein</fullName>
    </recommendedName>
</protein>
<comment type="caution">
    <text evidence="3">The sequence shown here is derived from an EMBL/GenBank/DDBJ whole genome shotgun (WGS) entry which is preliminary data.</text>
</comment>
<name>X0VHJ2_9ZZZZ</name>
<dbReference type="InterPro" id="IPR028995">
    <property type="entry name" value="Glyco_hydro_57/38_cen_sf"/>
</dbReference>
<dbReference type="SUPFAM" id="SSF88688">
    <property type="entry name" value="Families 57/38 glycoside transferase middle domain"/>
    <property type="match status" value="1"/>
</dbReference>
<dbReference type="SMART" id="SM00872">
    <property type="entry name" value="Alpha-mann_mid"/>
    <property type="match status" value="1"/>
</dbReference>
<proteinExistence type="predicted"/>
<sequence length="249" mass="29148">WSRVENFFEELNKYSERFPIWDDELYLENHRGCFSNHSDVKRNNRKFENVLISLEILAVLTSLITPNFSYPSEQFEELWKITLKNQFHDVIPGSSIPEVYDDCWDDWKLQDSSISNMIKTIGSNFSSQNNERKSQSGREFFLFNSLPWERTSRLFIPATDVDLATSEEIDWKPNPAKLLSLNSENLEFYCQPVSKEDESWKDSKPAGWWTIITLKPLSITPVKLVLIDEITIQSENKALQNIISMELHT</sequence>
<accession>X0VHJ2</accession>
<dbReference type="GO" id="GO:0009313">
    <property type="term" value="P:oligosaccharide catabolic process"/>
    <property type="evidence" value="ECO:0007669"/>
    <property type="project" value="TreeGrafter"/>
</dbReference>
<dbReference type="EMBL" id="BARS01036685">
    <property type="protein sequence ID" value="GAG17755.1"/>
    <property type="molecule type" value="Genomic_DNA"/>
</dbReference>
<dbReference type="PANTHER" id="PTHR46017:SF1">
    <property type="entry name" value="ALPHA-MANNOSIDASE 2C1"/>
    <property type="match status" value="1"/>
</dbReference>